<name>A0A0F7TLZ6_PENBI</name>
<keyword evidence="3" id="KW-1185">Reference proteome</keyword>
<evidence type="ECO:0000259" key="1">
    <source>
        <dbReference type="Pfam" id="PF20150"/>
    </source>
</evidence>
<dbReference type="EMBL" id="CDHK01000005">
    <property type="protein sequence ID" value="CEJ57679.1"/>
    <property type="molecule type" value="Genomic_DNA"/>
</dbReference>
<accession>A0A0F7TLZ6</accession>
<dbReference type="Proteomes" id="UP000042958">
    <property type="component" value="Unassembled WGS sequence"/>
</dbReference>
<organism evidence="2 3">
    <name type="scientific">Penicillium brasilianum</name>
    <dbReference type="NCBI Taxonomy" id="104259"/>
    <lineage>
        <taxon>Eukaryota</taxon>
        <taxon>Fungi</taxon>
        <taxon>Dikarya</taxon>
        <taxon>Ascomycota</taxon>
        <taxon>Pezizomycotina</taxon>
        <taxon>Eurotiomycetes</taxon>
        <taxon>Eurotiomycetidae</taxon>
        <taxon>Eurotiales</taxon>
        <taxon>Aspergillaceae</taxon>
        <taxon>Penicillium</taxon>
    </lineage>
</organism>
<dbReference type="AlphaFoldDB" id="A0A0F7TLZ6"/>
<gene>
    <name evidence="2" type="ORF">PMG11_06364</name>
</gene>
<dbReference type="Pfam" id="PF20150">
    <property type="entry name" value="2EXR"/>
    <property type="match status" value="1"/>
</dbReference>
<dbReference type="InterPro" id="IPR045518">
    <property type="entry name" value="2EXR"/>
</dbReference>
<reference evidence="3" key="1">
    <citation type="journal article" date="2015" name="Genome Announc.">
        <title>Draft genome sequence of the fungus Penicillium brasilianum MG11.</title>
        <authorList>
            <person name="Horn F."/>
            <person name="Linde J."/>
            <person name="Mattern D.J."/>
            <person name="Walther G."/>
            <person name="Guthke R."/>
            <person name="Brakhage A.A."/>
            <person name="Valiante V."/>
        </authorList>
    </citation>
    <scope>NUCLEOTIDE SEQUENCE [LARGE SCALE GENOMIC DNA]</scope>
    <source>
        <strain evidence="3">MG11</strain>
    </source>
</reference>
<evidence type="ECO:0000313" key="2">
    <source>
        <dbReference type="EMBL" id="CEJ57679.1"/>
    </source>
</evidence>
<feature type="domain" description="2EXR" evidence="1">
    <location>
        <begin position="36"/>
        <end position="131"/>
    </location>
</feature>
<protein>
    <recommendedName>
        <fullName evidence="1">2EXR domain-containing protein</fullName>
    </recommendedName>
</protein>
<dbReference type="STRING" id="104259.A0A0F7TLZ6"/>
<proteinExistence type="predicted"/>
<dbReference type="PANTHER" id="PTHR35910">
    <property type="entry name" value="2EXR DOMAIN-CONTAINING PROTEIN"/>
    <property type="match status" value="1"/>
</dbReference>
<dbReference type="PANTHER" id="PTHR35910:SF1">
    <property type="entry name" value="2EXR DOMAIN-CONTAINING PROTEIN"/>
    <property type="match status" value="1"/>
</dbReference>
<evidence type="ECO:0000313" key="3">
    <source>
        <dbReference type="Proteomes" id="UP000042958"/>
    </source>
</evidence>
<sequence length="380" mass="44121">MDSSQQAIYLPWPAFLSSFRGMNRSRTAARPPEPQFHLFSRLPAELRMKIWEFCLPNRVVELNHPRWVAQKDKCDGTWTAKQNTLPPAISLVNHESRMVAIRAAVHEGQIDPKHQVRQTVGFWFQRNRDIVMMYEKDEPGAVNRINDYPISAQGKQWLQSMAVDTAIYSVMINPWGSRAGMLTTDPGMHHAPDSGWWDPLIIMETIPIHAKEADVRAAGVFGAMLDEPIQLVDPDDAILMERYRWLCMDRAGTQTRSVITFFNNFTGGRQQVDNLRQHLNWWVKLGKGREIWRRWKAAKDQGFAGIEYPENIWRAPSGAFVNMLDERVLTQHSPDGGVNLYMFSPNEDHPWVRERLAEASFTPRIMFRWCADECWTHRWH</sequence>
<dbReference type="OrthoDB" id="3540486at2759"/>